<keyword evidence="9" id="KW-0539">Nucleus</keyword>
<dbReference type="PROSITE" id="PS50053">
    <property type="entry name" value="UBIQUITIN_2"/>
    <property type="match status" value="1"/>
</dbReference>
<comment type="catalytic activity">
    <reaction evidence="12">
        <text>O-phospho-L-threonyl-[protein] + H2O = L-threonyl-[protein] + phosphate</text>
        <dbReference type="Rhea" id="RHEA:47004"/>
        <dbReference type="Rhea" id="RHEA-COMP:11060"/>
        <dbReference type="Rhea" id="RHEA-COMP:11605"/>
        <dbReference type="ChEBI" id="CHEBI:15377"/>
        <dbReference type="ChEBI" id="CHEBI:30013"/>
        <dbReference type="ChEBI" id="CHEBI:43474"/>
        <dbReference type="ChEBI" id="CHEBI:61977"/>
        <dbReference type="EC" id="3.1.3.16"/>
    </reaction>
</comment>
<evidence type="ECO:0000256" key="8">
    <source>
        <dbReference type="ARBA" id="ARBA00022912"/>
    </source>
</evidence>
<evidence type="ECO:0000256" key="12">
    <source>
        <dbReference type="ARBA" id="ARBA00048336"/>
    </source>
</evidence>
<dbReference type="GO" id="GO:0090364">
    <property type="term" value="P:regulation of proteasome assembly"/>
    <property type="evidence" value="ECO:0007669"/>
    <property type="project" value="InterPro"/>
</dbReference>
<evidence type="ECO:0000259" key="14">
    <source>
        <dbReference type="PROSITE" id="PS50053"/>
    </source>
</evidence>
<accession>A0A2H8TWL6</accession>
<organism evidence="16">
    <name type="scientific">Melanaphis sacchari</name>
    <dbReference type="NCBI Taxonomy" id="742174"/>
    <lineage>
        <taxon>Eukaryota</taxon>
        <taxon>Metazoa</taxon>
        <taxon>Ecdysozoa</taxon>
        <taxon>Arthropoda</taxon>
        <taxon>Hexapoda</taxon>
        <taxon>Insecta</taxon>
        <taxon>Pterygota</taxon>
        <taxon>Neoptera</taxon>
        <taxon>Paraneoptera</taxon>
        <taxon>Hemiptera</taxon>
        <taxon>Sternorrhyncha</taxon>
        <taxon>Aphidomorpha</taxon>
        <taxon>Aphidoidea</taxon>
        <taxon>Aphididae</taxon>
        <taxon>Aphidini</taxon>
        <taxon>Melanaphis</taxon>
    </lineage>
</organism>
<dbReference type="SMART" id="SM00577">
    <property type="entry name" value="CPDc"/>
    <property type="match status" value="1"/>
</dbReference>
<feature type="region of interest" description="Disordered" evidence="13">
    <location>
        <begin position="340"/>
        <end position="366"/>
    </location>
</feature>
<dbReference type="GO" id="GO:0005634">
    <property type="term" value="C:nucleus"/>
    <property type="evidence" value="ECO:0007669"/>
    <property type="project" value="UniProtKB-SubCell"/>
</dbReference>
<dbReference type="SUPFAM" id="SSF56784">
    <property type="entry name" value="HAD-like"/>
    <property type="match status" value="1"/>
</dbReference>
<dbReference type="Gene3D" id="3.40.50.1000">
    <property type="entry name" value="HAD superfamily/HAD-like"/>
    <property type="match status" value="1"/>
</dbReference>
<keyword evidence="6" id="KW-0378">Hydrolase</keyword>
<dbReference type="SUPFAM" id="SSF54236">
    <property type="entry name" value="Ubiquitin-like"/>
    <property type="match status" value="1"/>
</dbReference>
<dbReference type="NCBIfam" id="TIGR02245">
    <property type="entry name" value="HAD_IIID1"/>
    <property type="match status" value="1"/>
</dbReference>
<dbReference type="InterPro" id="IPR004274">
    <property type="entry name" value="FCP1_dom"/>
</dbReference>
<dbReference type="InterPro" id="IPR036412">
    <property type="entry name" value="HAD-like_sf"/>
</dbReference>
<sequence>MIAPSLVTLAKNMECEEQSSISSLDIVIKWNGNDYDVKSLNTNSDVKTLKEEIFKCTGVRPERQKLINLRISGKMAPDECLLNAINIKSGTKIMMVGSKEEDIAEASVVPPKREKGRKCKSYDSEEFDEERVDKMEIHLAKVQNRVDNYEIKMLNDPRPGKKLLVLDIDYTLFDHRSAAESGIELMRPYLHDFLESAYENYDIVIWSATDMRWIERKMAVLNVANNAAYKIMFYLDNAAMITVHTPKYGVVSVKPLGVIWGKFPENYNKHNTIMFDDIRRNFLMNPKNGLKIRPFREAHLNWEMDKELLHLSVYLYEIAKIDDFSKLNHRNWEKFIKKAQYKKEKRHKRDRTDTNEPKPPDSQPKL</sequence>
<feature type="domain" description="Ubiquitin-like" evidence="14">
    <location>
        <begin position="24"/>
        <end position="102"/>
    </location>
</feature>
<comment type="subcellular location">
    <subcellularLocation>
        <location evidence="2">Nucleus</location>
    </subcellularLocation>
</comment>
<dbReference type="EMBL" id="GFXV01006859">
    <property type="protein sequence ID" value="MBW18664.1"/>
    <property type="molecule type" value="Transcribed_RNA"/>
</dbReference>
<dbReference type="EC" id="3.1.3.16" evidence="3"/>
<evidence type="ECO:0000256" key="5">
    <source>
        <dbReference type="ARBA" id="ARBA00022723"/>
    </source>
</evidence>
<gene>
    <name evidence="16" type="primary">UBLCP1_1</name>
</gene>
<dbReference type="InterPro" id="IPR029071">
    <property type="entry name" value="Ubiquitin-like_domsf"/>
</dbReference>
<dbReference type="InterPro" id="IPR051658">
    <property type="entry name" value="UBLCP1"/>
</dbReference>
<dbReference type="PANTHER" id="PTHR48493:SF1">
    <property type="entry name" value="UBIQUITIN-LIKE DOMAIN-CONTAINING CTD PHOSPHATASE 1"/>
    <property type="match status" value="1"/>
</dbReference>
<dbReference type="InterPro" id="IPR000626">
    <property type="entry name" value="Ubiquitin-like_dom"/>
</dbReference>
<evidence type="ECO:0000256" key="3">
    <source>
        <dbReference type="ARBA" id="ARBA00013081"/>
    </source>
</evidence>
<comment type="catalytic activity">
    <reaction evidence="11">
        <text>O-phospho-L-seryl-[protein] + H2O = L-seryl-[protein] + phosphate</text>
        <dbReference type="Rhea" id="RHEA:20629"/>
        <dbReference type="Rhea" id="RHEA-COMP:9863"/>
        <dbReference type="Rhea" id="RHEA-COMP:11604"/>
        <dbReference type="ChEBI" id="CHEBI:15377"/>
        <dbReference type="ChEBI" id="CHEBI:29999"/>
        <dbReference type="ChEBI" id="CHEBI:43474"/>
        <dbReference type="ChEBI" id="CHEBI:83421"/>
        <dbReference type="EC" id="3.1.3.16"/>
    </reaction>
</comment>
<evidence type="ECO:0000256" key="1">
    <source>
        <dbReference type="ARBA" id="ARBA00001946"/>
    </source>
</evidence>
<evidence type="ECO:0000256" key="4">
    <source>
        <dbReference type="ARBA" id="ARBA00014187"/>
    </source>
</evidence>
<dbReference type="FunFam" id="3.10.20.90:FF:000060">
    <property type="entry name" value="ubiquitin-like domain-containing CTD phosphatase 1"/>
    <property type="match status" value="1"/>
</dbReference>
<dbReference type="OrthoDB" id="1711508at2759"/>
<evidence type="ECO:0000313" key="16">
    <source>
        <dbReference type="EMBL" id="MBW18664.1"/>
    </source>
</evidence>
<dbReference type="CDD" id="cd01813">
    <property type="entry name" value="Ubl_UBLCP1"/>
    <property type="match status" value="1"/>
</dbReference>
<feature type="domain" description="FCP1 homology" evidence="15">
    <location>
        <begin position="157"/>
        <end position="318"/>
    </location>
</feature>
<dbReference type="GO" id="GO:0046872">
    <property type="term" value="F:metal ion binding"/>
    <property type="evidence" value="ECO:0007669"/>
    <property type="project" value="UniProtKB-KW"/>
</dbReference>
<comment type="cofactor">
    <cofactor evidence="1">
        <name>Mg(2+)</name>
        <dbReference type="ChEBI" id="CHEBI:18420"/>
    </cofactor>
</comment>
<dbReference type="SMART" id="SM00213">
    <property type="entry name" value="UBQ"/>
    <property type="match status" value="1"/>
</dbReference>
<dbReference type="Gene3D" id="3.10.20.90">
    <property type="entry name" value="Phosphatidylinositol 3-kinase Catalytic Subunit, Chain A, domain 1"/>
    <property type="match status" value="1"/>
</dbReference>
<dbReference type="Pfam" id="PF03031">
    <property type="entry name" value="NIF"/>
    <property type="match status" value="1"/>
</dbReference>
<dbReference type="AlphaFoldDB" id="A0A2H8TWL6"/>
<keyword evidence="7" id="KW-0460">Magnesium</keyword>
<evidence type="ECO:0000256" key="2">
    <source>
        <dbReference type="ARBA" id="ARBA00004123"/>
    </source>
</evidence>
<reference evidence="16" key="1">
    <citation type="submission" date="2017-10" db="EMBL/GenBank/DDBJ databases">
        <title>Transcriptome Assembly of Sugarcane Aphid Adults.</title>
        <authorList>
            <person name="Scully E.D."/>
            <person name="Palmer N.A."/>
            <person name="Geib S.M."/>
            <person name="Sarath G."/>
            <person name="Sattler S.E."/>
        </authorList>
    </citation>
    <scope>NUCLEOTIDE SEQUENCE</scope>
    <source>
        <tissue evidence="16">Whole body</tissue>
    </source>
</reference>
<feature type="compositionally biased region" description="Basic residues" evidence="13">
    <location>
        <begin position="340"/>
        <end position="349"/>
    </location>
</feature>
<dbReference type="InterPro" id="IPR023214">
    <property type="entry name" value="HAD_sf"/>
</dbReference>
<feature type="compositionally biased region" description="Basic and acidic residues" evidence="13">
    <location>
        <begin position="350"/>
        <end position="359"/>
    </location>
</feature>
<evidence type="ECO:0000256" key="11">
    <source>
        <dbReference type="ARBA" id="ARBA00047761"/>
    </source>
</evidence>
<dbReference type="PANTHER" id="PTHR48493">
    <property type="entry name" value="UBIQUITIN-LIKE DOMAIN-CONTAINING CTD PHOSPHATASE 1"/>
    <property type="match status" value="1"/>
</dbReference>
<proteinExistence type="predicted"/>
<protein>
    <recommendedName>
        <fullName evidence="4">Ubiquitin-like domain-containing CTD phosphatase 1</fullName>
        <ecNumber evidence="3">3.1.3.16</ecNumber>
    </recommendedName>
    <alternativeName>
        <fullName evidence="10">Nuclear proteasome inhibitor UBLCP1</fullName>
    </alternativeName>
</protein>
<evidence type="ECO:0000256" key="10">
    <source>
        <dbReference type="ARBA" id="ARBA00032039"/>
    </source>
</evidence>
<evidence type="ECO:0000256" key="6">
    <source>
        <dbReference type="ARBA" id="ARBA00022801"/>
    </source>
</evidence>
<dbReference type="GO" id="GO:0004722">
    <property type="term" value="F:protein serine/threonine phosphatase activity"/>
    <property type="evidence" value="ECO:0007669"/>
    <property type="project" value="UniProtKB-EC"/>
</dbReference>
<dbReference type="PROSITE" id="PS50969">
    <property type="entry name" value="FCP1"/>
    <property type="match status" value="1"/>
</dbReference>
<name>A0A2H8TWL6_9HEMI</name>
<dbReference type="Pfam" id="PF00240">
    <property type="entry name" value="ubiquitin"/>
    <property type="match status" value="1"/>
</dbReference>
<evidence type="ECO:0000256" key="13">
    <source>
        <dbReference type="SAM" id="MobiDB-lite"/>
    </source>
</evidence>
<keyword evidence="8" id="KW-0904">Protein phosphatase</keyword>
<dbReference type="InterPro" id="IPR011943">
    <property type="entry name" value="HAD-SF_hydro_IIID"/>
</dbReference>
<evidence type="ECO:0000256" key="7">
    <source>
        <dbReference type="ARBA" id="ARBA00022842"/>
    </source>
</evidence>
<keyword evidence="5" id="KW-0479">Metal-binding</keyword>
<evidence type="ECO:0000256" key="9">
    <source>
        <dbReference type="ARBA" id="ARBA00023242"/>
    </source>
</evidence>
<evidence type="ECO:0000259" key="15">
    <source>
        <dbReference type="PROSITE" id="PS50969"/>
    </source>
</evidence>